<dbReference type="GO" id="GO:0005484">
    <property type="term" value="F:SNAP receptor activity"/>
    <property type="evidence" value="ECO:0007669"/>
    <property type="project" value="TreeGrafter"/>
</dbReference>
<keyword evidence="2 4" id="KW-0472">Membrane</keyword>
<evidence type="ECO:0000259" key="5">
    <source>
        <dbReference type="PROSITE" id="PS50859"/>
    </source>
</evidence>
<keyword evidence="4" id="KW-1133">Transmembrane helix</keyword>
<dbReference type="Proteomes" id="UP000838756">
    <property type="component" value="Unassembled WGS sequence"/>
</dbReference>
<dbReference type="CDD" id="cd14824">
    <property type="entry name" value="Longin"/>
    <property type="match status" value="1"/>
</dbReference>
<proteinExistence type="inferred from homology"/>
<evidence type="ECO:0000256" key="3">
    <source>
        <dbReference type="ARBA" id="ARBA00046280"/>
    </source>
</evidence>
<dbReference type="InterPro" id="IPR051097">
    <property type="entry name" value="Synaptobrevin-like_transport"/>
</dbReference>
<accession>A0A8S4R1T7</accession>
<dbReference type="GO" id="GO:0006887">
    <property type="term" value="P:exocytosis"/>
    <property type="evidence" value="ECO:0007669"/>
    <property type="project" value="TreeGrafter"/>
</dbReference>
<protein>
    <submittedName>
        <fullName evidence="6">Jg2256 protein</fullName>
    </submittedName>
</protein>
<dbReference type="GO" id="GO:0031201">
    <property type="term" value="C:SNARE complex"/>
    <property type="evidence" value="ECO:0007669"/>
    <property type="project" value="TreeGrafter"/>
</dbReference>
<keyword evidence="4" id="KW-0812">Transmembrane</keyword>
<gene>
    <name evidence="6" type="primary">jg2256</name>
    <name evidence="6" type="ORF">PAEG_LOCUS9104</name>
</gene>
<evidence type="ECO:0000256" key="4">
    <source>
        <dbReference type="SAM" id="Phobius"/>
    </source>
</evidence>
<dbReference type="Pfam" id="PF13774">
    <property type="entry name" value="Longin"/>
    <property type="match status" value="1"/>
</dbReference>
<dbReference type="InterPro" id="IPR011012">
    <property type="entry name" value="Longin-like_dom_sf"/>
</dbReference>
<evidence type="ECO:0000256" key="2">
    <source>
        <dbReference type="ARBA" id="ARBA00023136"/>
    </source>
</evidence>
<comment type="similarity">
    <text evidence="1">Belongs to the synaptobrevin family.</text>
</comment>
<dbReference type="EMBL" id="CAKXAJ010024743">
    <property type="protein sequence ID" value="CAH2229706.1"/>
    <property type="molecule type" value="Genomic_DNA"/>
</dbReference>
<feature type="transmembrane region" description="Helical" evidence="4">
    <location>
        <begin position="172"/>
        <end position="197"/>
    </location>
</feature>
<organism evidence="6 7">
    <name type="scientific">Pararge aegeria aegeria</name>
    <dbReference type="NCBI Taxonomy" id="348720"/>
    <lineage>
        <taxon>Eukaryota</taxon>
        <taxon>Metazoa</taxon>
        <taxon>Ecdysozoa</taxon>
        <taxon>Arthropoda</taxon>
        <taxon>Hexapoda</taxon>
        <taxon>Insecta</taxon>
        <taxon>Pterygota</taxon>
        <taxon>Neoptera</taxon>
        <taxon>Endopterygota</taxon>
        <taxon>Lepidoptera</taxon>
        <taxon>Glossata</taxon>
        <taxon>Ditrysia</taxon>
        <taxon>Papilionoidea</taxon>
        <taxon>Nymphalidae</taxon>
        <taxon>Satyrinae</taxon>
        <taxon>Satyrini</taxon>
        <taxon>Parargina</taxon>
        <taxon>Pararge</taxon>
    </lineage>
</organism>
<dbReference type="OrthoDB" id="248747at2759"/>
<evidence type="ECO:0000313" key="6">
    <source>
        <dbReference type="EMBL" id="CAH2229706.1"/>
    </source>
</evidence>
<comment type="subcellular location">
    <subcellularLocation>
        <location evidence="3">Endomembrane system</location>
        <topology evidence="3">Single-pass type IV membrane protein</topology>
    </subcellularLocation>
</comment>
<keyword evidence="7" id="KW-1185">Reference proteome</keyword>
<dbReference type="GO" id="GO:0006906">
    <property type="term" value="P:vesicle fusion"/>
    <property type="evidence" value="ECO:0007669"/>
    <property type="project" value="TreeGrafter"/>
</dbReference>
<comment type="caution">
    <text evidence="6">The sequence shown here is derived from an EMBL/GenBank/DDBJ whole genome shotgun (WGS) entry which is preliminary data.</text>
</comment>
<dbReference type="GO" id="GO:0000149">
    <property type="term" value="F:SNARE binding"/>
    <property type="evidence" value="ECO:0007669"/>
    <property type="project" value="TreeGrafter"/>
</dbReference>
<dbReference type="PROSITE" id="PS50859">
    <property type="entry name" value="LONGIN"/>
    <property type="match status" value="1"/>
</dbReference>
<reference evidence="6" key="1">
    <citation type="submission" date="2022-03" db="EMBL/GenBank/DDBJ databases">
        <authorList>
            <person name="Lindestad O."/>
        </authorList>
    </citation>
    <scope>NUCLEOTIDE SEQUENCE</scope>
</reference>
<dbReference type="PANTHER" id="PTHR21136:SF179">
    <property type="entry name" value="VESICLE ASSOCIATED MEMBRANE PROTEIN 7-RELATED"/>
    <property type="match status" value="1"/>
</dbReference>
<evidence type="ECO:0000256" key="1">
    <source>
        <dbReference type="ARBA" id="ARBA00008025"/>
    </source>
</evidence>
<sequence>MPILFSAVAFQKTVLNKYATCDGNFAEIVEEVLKKITKRNHKMTYLHGKYLFHYVIESEYLYFCVTDKLCQRSRAFLFLNEIKRRFENNKVDFTCTLAEQMYCYNEDSSKIIIRNGELDEVNKIGVDSSESIIGEKLLVVSNENHPCYSTLSYCKARPEKVVISFKESKRNIFVVASLMIIAISLMFVFSPLSIAFLNCNETDNQLAVRLQSGRVHNTVVVSINGLAFENRFIKSDRLRVT</sequence>
<feature type="domain" description="Longin" evidence="5">
    <location>
        <begin position="3"/>
        <end position="89"/>
    </location>
</feature>
<dbReference type="SUPFAM" id="SSF64356">
    <property type="entry name" value="SNARE-like"/>
    <property type="match status" value="1"/>
</dbReference>
<dbReference type="SMART" id="SM01270">
    <property type="entry name" value="Longin"/>
    <property type="match status" value="1"/>
</dbReference>
<dbReference type="AlphaFoldDB" id="A0A8S4R1T7"/>
<dbReference type="PANTHER" id="PTHR21136">
    <property type="entry name" value="SNARE PROTEINS"/>
    <property type="match status" value="1"/>
</dbReference>
<name>A0A8S4R1T7_9NEOP</name>
<dbReference type="InterPro" id="IPR010908">
    <property type="entry name" value="Longin_dom"/>
</dbReference>
<evidence type="ECO:0000313" key="7">
    <source>
        <dbReference type="Proteomes" id="UP000838756"/>
    </source>
</evidence>
<dbReference type="GO" id="GO:0012505">
    <property type="term" value="C:endomembrane system"/>
    <property type="evidence" value="ECO:0007669"/>
    <property type="project" value="UniProtKB-SubCell"/>
</dbReference>
<dbReference type="Gene3D" id="3.30.450.50">
    <property type="entry name" value="Longin domain"/>
    <property type="match status" value="1"/>
</dbReference>